<evidence type="ECO:0000313" key="3">
    <source>
        <dbReference type="EMBL" id="KAH7240229.1"/>
    </source>
</evidence>
<organism evidence="3 4">
    <name type="scientific">Fusarium redolens</name>
    <dbReference type="NCBI Taxonomy" id="48865"/>
    <lineage>
        <taxon>Eukaryota</taxon>
        <taxon>Fungi</taxon>
        <taxon>Dikarya</taxon>
        <taxon>Ascomycota</taxon>
        <taxon>Pezizomycotina</taxon>
        <taxon>Sordariomycetes</taxon>
        <taxon>Hypocreomycetidae</taxon>
        <taxon>Hypocreales</taxon>
        <taxon>Nectriaceae</taxon>
        <taxon>Fusarium</taxon>
        <taxon>Fusarium redolens species complex</taxon>
    </lineage>
</organism>
<dbReference type="FunFam" id="3.40.50.720:FF:000084">
    <property type="entry name" value="Short-chain dehydrogenase reductase"/>
    <property type="match status" value="1"/>
</dbReference>
<accession>A0A9P9GIN1</accession>
<dbReference type="PANTHER" id="PTHR42760">
    <property type="entry name" value="SHORT-CHAIN DEHYDROGENASES/REDUCTASES FAMILY MEMBER"/>
    <property type="match status" value="1"/>
</dbReference>
<dbReference type="PRINTS" id="PR00081">
    <property type="entry name" value="GDHRDH"/>
</dbReference>
<dbReference type="Gene3D" id="3.40.50.720">
    <property type="entry name" value="NAD(P)-binding Rossmann-like Domain"/>
    <property type="match status" value="1"/>
</dbReference>
<dbReference type="OrthoDB" id="417891at2759"/>
<dbReference type="NCBIfam" id="NF005559">
    <property type="entry name" value="PRK07231.1"/>
    <property type="match status" value="1"/>
</dbReference>
<protein>
    <submittedName>
        <fullName evidence="3">Uncharacterized protein</fullName>
    </submittedName>
</protein>
<evidence type="ECO:0000313" key="4">
    <source>
        <dbReference type="Proteomes" id="UP000720189"/>
    </source>
</evidence>
<dbReference type="InterPro" id="IPR036291">
    <property type="entry name" value="NAD(P)-bd_dom_sf"/>
</dbReference>
<proteinExistence type="inferred from homology"/>
<dbReference type="GeneID" id="70218292"/>
<dbReference type="PANTHER" id="PTHR42760:SF124">
    <property type="entry name" value="SHORT-CHAIN DEHYDROGENASE_REDUCTASE"/>
    <property type="match status" value="1"/>
</dbReference>
<dbReference type="AlphaFoldDB" id="A0A9P9GIN1"/>
<gene>
    <name evidence="3" type="ORF">BKA55DRAFT_519385</name>
</gene>
<dbReference type="InterPro" id="IPR020904">
    <property type="entry name" value="Sc_DH/Rdtase_CS"/>
</dbReference>
<dbReference type="InterPro" id="IPR002347">
    <property type="entry name" value="SDR_fam"/>
</dbReference>
<dbReference type="RefSeq" id="XP_046046023.1">
    <property type="nucleotide sequence ID" value="XM_046188338.1"/>
</dbReference>
<sequence>MVHKVAIVTGASSGLGRAIAINYGDLGWKIVCADLRSDNPNTTTATVDLINNETDGEAIYVRTDVSCSEDIQTLIHTTVERFGRLDVLVNNAGISLESHGKLGPKLIADTDDSTFDTTWAINARSVFLGCKYAIRQLLRQTPWSTGERGWIINIASVYGLKSEVEHISYSATKAAVVQMTKCTAREYGPSKIHVNAICPGFIKTEMDRVMLEDETLNATTVAKHPWGTLGMAADVAKAAIFLANEQSMWITGIALPVDGGYMVT</sequence>
<evidence type="ECO:0000256" key="2">
    <source>
        <dbReference type="ARBA" id="ARBA00022857"/>
    </source>
</evidence>
<dbReference type="CDD" id="cd05233">
    <property type="entry name" value="SDR_c"/>
    <property type="match status" value="1"/>
</dbReference>
<comment type="similarity">
    <text evidence="1">Belongs to the short-chain dehydrogenases/reductases (SDR) family.</text>
</comment>
<dbReference type="Pfam" id="PF13561">
    <property type="entry name" value="adh_short_C2"/>
    <property type="match status" value="1"/>
</dbReference>
<name>A0A9P9GIN1_FUSRE</name>
<dbReference type="GO" id="GO:0016616">
    <property type="term" value="F:oxidoreductase activity, acting on the CH-OH group of donors, NAD or NADP as acceptor"/>
    <property type="evidence" value="ECO:0007669"/>
    <property type="project" value="TreeGrafter"/>
</dbReference>
<reference evidence="3" key="1">
    <citation type="journal article" date="2021" name="Nat. Commun.">
        <title>Genetic determinants of endophytism in the Arabidopsis root mycobiome.</title>
        <authorList>
            <person name="Mesny F."/>
            <person name="Miyauchi S."/>
            <person name="Thiergart T."/>
            <person name="Pickel B."/>
            <person name="Atanasova L."/>
            <person name="Karlsson M."/>
            <person name="Huettel B."/>
            <person name="Barry K.W."/>
            <person name="Haridas S."/>
            <person name="Chen C."/>
            <person name="Bauer D."/>
            <person name="Andreopoulos W."/>
            <person name="Pangilinan J."/>
            <person name="LaButti K."/>
            <person name="Riley R."/>
            <person name="Lipzen A."/>
            <person name="Clum A."/>
            <person name="Drula E."/>
            <person name="Henrissat B."/>
            <person name="Kohler A."/>
            <person name="Grigoriev I.V."/>
            <person name="Martin F.M."/>
            <person name="Hacquard S."/>
        </authorList>
    </citation>
    <scope>NUCLEOTIDE SEQUENCE</scope>
    <source>
        <strain evidence="3">MPI-CAGE-AT-0023</strain>
    </source>
</reference>
<keyword evidence="2" id="KW-0521">NADP</keyword>
<dbReference type="EMBL" id="JAGMUX010000014">
    <property type="protein sequence ID" value="KAH7240229.1"/>
    <property type="molecule type" value="Genomic_DNA"/>
</dbReference>
<dbReference type="PROSITE" id="PS00061">
    <property type="entry name" value="ADH_SHORT"/>
    <property type="match status" value="1"/>
</dbReference>
<dbReference type="Proteomes" id="UP000720189">
    <property type="component" value="Unassembled WGS sequence"/>
</dbReference>
<evidence type="ECO:0000256" key="1">
    <source>
        <dbReference type="ARBA" id="ARBA00006484"/>
    </source>
</evidence>
<dbReference type="PRINTS" id="PR00080">
    <property type="entry name" value="SDRFAMILY"/>
</dbReference>
<keyword evidence="4" id="KW-1185">Reference proteome</keyword>
<comment type="caution">
    <text evidence="3">The sequence shown here is derived from an EMBL/GenBank/DDBJ whole genome shotgun (WGS) entry which is preliminary data.</text>
</comment>
<dbReference type="SUPFAM" id="SSF51735">
    <property type="entry name" value="NAD(P)-binding Rossmann-fold domains"/>
    <property type="match status" value="1"/>
</dbReference>